<dbReference type="Gene3D" id="3.40.80.10">
    <property type="entry name" value="Peptidoglycan recognition protein-like"/>
    <property type="match status" value="1"/>
</dbReference>
<keyword evidence="3 6" id="KW-0378">Hydrolase</keyword>
<reference evidence="6" key="1">
    <citation type="submission" date="2022-10" db="EMBL/GenBank/DDBJ databases">
        <authorList>
            <person name="Kim H.S."/>
            <person name="Kim J.-S."/>
            <person name="Suh M.K."/>
            <person name="Eom M.K."/>
            <person name="Lee J.-S."/>
        </authorList>
    </citation>
    <scope>NUCLEOTIDE SEQUENCE</scope>
    <source>
        <strain evidence="6">LIP-5</strain>
    </source>
</reference>
<dbReference type="SUPFAM" id="SSF55846">
    <property type="entry name" value="N-acetylmuramoyl-L-alanine amidase-like"/>
    <property type="match status" value="1"/>
</dbReference>
<dbReference type="GO" id="GO:0008745">
    <property type="term" value="F:N-acetylmuramoyl-L-alanine amidase activity"/>
    <property type="evidence" value="ECO:0007669"/>
    <property type="project" value="UniProtKB-EC"/>
</dbReference>
<protein>
    <recommendedName>
        <fullName evidence="2">N-acetylmuramoyl-L-alanine amidase</fullName>
        <ecNumber evidence="2">3.5.1.28</ecNumber>
    </recommendedName>
</protein>
<proteinExistence type="predicted"/>
<accession>A0AAE3INM4</accession>
<dbReference type="EMBL" id="JAOTPL010000001">
    <property type="protein sequence ID" value="MCU7692987.1"/>
    <property type="molecule type" value="Genomic_DNA"/>
</dbReference>
<dbReference type="GO" id="GO:0071555">
    <property type="term" value="P:cell wall organization"/>
    <property type="evidence" value="ECO:0007669"/>
    <property type="project" value="UniProtKB-KW"/>
</dbReference>
<dbReference type="InterPro" id="IPR051206">
    <property type="entry name" value="NAMLAA_amidase_2"/>
</dbReference>
<keyword evidence="4" id="KW-0961">Cell wall biogenesis/degradation</keyword>
<evidence type="ECO:0000256" key="2">
    <source>
        <dbReference type="ARBA" id="ARBA00011901"/>
    </source>
</evidence>
<evidence type="ECO:0000259" key="5">
    <source>
        <dbReference type="SMART" id="SM00644"/>
    </source>
</evidence>
<keyword evidence="7" id="KW-1185">Reference proteome</keyword>
<dbReference type="Pfam" id="PF01510">
    <property type="entry name" value="Amidase_2"/>
    <property type="match status" value="1"/>
</dbReference>
<dbReference type="AlphaFoldDB" id="A0AAE3INM4"/>
<evidence type="ECO:0000256" key="3">
    <source>
        <dbReference type="ARBA" id="ARBA00022801"/>
    </source>
</evidence>
<sequence length="314" mass="35948">MSKNIYFGLIMILTFACSPKVVTVKSPPEVKIVEKEVIKYVERRVPLSARDQKYLDDALRTDSQYNNRNWEYARQAKDLANIIARPPAIVHLDNVNFGQFEGTYNFNLRRPNMVIIHHTAQNSCEQTIRTFQLTRTQVSAHYVICRNGTIFQMLNDHLRAWHAGNGSWGNITEINSSSIGIELDNNGTEPFQEAQIQSLIKLLGHLKKSYNIPAKNFIGHSDIAPTRKNDPSTKFPWKRLAEAGFGIWYVDNPYLVVPPDFNELQALRIIGYNIDDPGAAIIAFRRHFCASESKSNTLTPTEKRILFQVYTKFM</sequence>
<dbReference type="RefSeq" id="WP_263036475.1">
    <property type="nucleotide sequence ID" value="NZ_JAOTPL010000001.1"/>
</dbReference>
<dbReference type="PANTHER" id="PTHR30417">
    <property type="entry name" value="N-ACETYLMURAMOYL-L-ALANINE AMIDASE AMID"/>
    <property type="match status" value="1"/>
</dbReference>
<evidence type="ECO:0000313" key="6">
    <source>
        <dbReference type="EMBL" id="MCU7692987.1"/>
    </source>
</evidence>
<dbReference type="CDD" id="cd06583">
    <property type="entry name" value="PGRP"/>
    <property type="match status" value="1"/>
</dbReference>
<name>A0AAE3INM4_9BACT</name>
<feature type="domain" description="N-acetylmuramoyl-L-alanine amidase" evidence="5">
    <location>
        <begin position="101"/>
        <end position="232"/>
    </location>
</feature>
<dbReference type="GO" id="GO:0009253">
    <property type="term" value="P:peptidoglycan catabolic process"/>
    <property type="evidence" value="ECO:0007669"/>
    <property type="project" value="InterPro"/>
</dbReference>
<dbReference type="InterPro" id="IPR002502">
    <property type="entry name" value="Amidase_domain"/>
</dbReference>
<organism evidence="6 7">
    <name type="scientific">Haoranjiania flava</name>
    <dbReference type="NCBI Taxonomy" id="1856322"/>
    <lineage>
        <taxon>Bacteria</taxon>
        <taxon>Pseudomonadati</taxon>
        <taxon>Bacteroidota</taxon>
        <taxon>Chitinophagia</taxon>
        <taxon>Chitinophagales</taxon>
        <taxon>Chitinophagaceae</taxon>
        <taxon>Haoranjiania</taxon>
    </lineage>
</organism>
<gene>
    <name evidence="6" type="ORF">OD355_00495</name>
</gene>
<dbReference type="PANTHER" id="PTHR30417:SF1">
    <property type="entry name" value="N-ACETYLMURAMOYL-L-ALANINE AMIDASE AMID"/>
    <property type="match status" value="1"/>
</dbReference>
<dbReference type="PROSITE" id="PS51257">
    <property type="entry name" value="PROKAR_LIPOPROTEIN"/>
    <property type="match status" value="1"/>
</dbReference>
<comment type="caution">
    <text evidence="6">The sequence shown here is derived from an EMBL/GenBank/DDBJ whole genome shotgun (WGS) entry which is preliminary data.</text>
</comment>
<dbReference type="EC" id="3.5.1.28" evidence="2"/>
<dbReference type="InterPro" id="IPR036505">
    <property type="entry name" value="Amidase/PGRP_sf"/>
</dbReference>
<dbReference type="GO" id="GO:0019867">
    <property type="term" value="C:outer membrane"/>
    <property type="evidence" value="ECO:0007669"/>
    <property type="project" value="TreeGrafter"/>
</dbReference>
<evidence type="ECO:0000256" key="4">
    <source>
        <dbReference type="ARBA" id="ARBA00023316"/>
    </source>
</evidence>
<evidence type="ECO:0000313" key="7">
    <source>
        <dbReference type="Proteomes" id="UP001209317"/>
    </source>
</evidence>
<evidence type="ECO:0000256" key="1">
    <source>
        <dbReference type="ARBA" id="ARBA00001561"/>
    </source>
</evidence>
<comment type="catalytic activity">
    <reaction evidence="1">
        <text>Hydrolyzes the link between N-acetylmuramoyl residues and L-amino acid residues in certain cell-wall glycopeptides.</text>
        <dbReference type="EC" id="3.5.1.28"/>
    </reaction>
</comment>
<dbReference type="GO" id="GO:0009254">
    <property type="term" value="P:peptidoglycan turnover"/>
    <property type="evidence" value="ECO:0007669"/>
    <property type="project" value="TreeGrafter"/>
</dbReference>
<dbReference type="Proteomes" id="UP001209317">
    <property type="component" value="Unassembled WGS sequence"/>
</dbReference>
<dbReference type="SMART" id="SM00644">
    <property type="entry name" value="Ami_2"/>
    <property type="match status" value="1"/>
</dbReference>